<name>A0ABP3IHD7_9ACTN</name>
<dbReference type="PROSITE" id="PS00122">
    <property type="entry name" value="CARBOXYLESTERASE_B_1"/>
    <property type="match status" value="1"/>
</dbReference>
<dbReference type="RefSeq" id="WP_344023438.1">
    <property type="nucleotide sequence ID" value="NZ_BAAABX010000027.1"/>
</dbReference>
<keyword evidence="2 4" id="KW-0378">Hydrolase</keyword>
<dbReference type="Proteomes" id="UP001500879">
    <property type="component" value="Unassembled WGS sequence"/>
</dbReference>
<reference evidence="7" key="1">
    <citation type="journal article" date="2019" name="Int. J. Syst. Evol. Microbiol.">
        <title>The Global Catalogue of Microorganisms (GCM) 10K type strain sequencing project: providing services to taxonomists for standard genome sequencing and annotation.</title>
        <authorList>
            <consortium name="The Broad Institute Genomics Platform"/>
            <consortium name="The Broad Institute Genome Sequencing Center for Infectious Disease"/>
            <person name="Wu L."/>
            <person name="Ma J."/>
        </authorList>
    </citation>
    <scope>NUCLEOTIDE SEQUENCE [LARGE SCALE GENOMIC DNA]</scope>
    <source>
        <strain evidence="7">JCM 4788</strain>
    </source>
</reference>
<evidence type="ECO:0000259" key="5">
    <source>
        <dbReference type="Pfam" id="PF00135"/>
    </source>
</evidence>
<comment type="caution">
    <text evidence="6">The sequence shown here is derived from an EMBL/GenBank/DDBJ whole genome shotgun (WGS) entry which is preliminary data.</text>
</comment>
<dbReference type="EMBL" id="BAAABX010000027">
    <property type="protein sequence ID" value="GAA0403812.1"/>
    <property type="molecule type" value="Genomic_DNA"/>
</dbReference>
<dbReference type="InterPro" id="IPR050654">
    <property type="entry name" value="AChE-related_enzymes"/>
</dbReference>
<evidence type="ECO:0000256" key="2">
    <source>
        <dbReference type="ARBA" id="ARBA00022801"/>
    </source>
</evidence>
<dbReference type="EC" id="3.1.1.-" evidence="4"/>
<sequence length="496" mass="51914">MPVVNTGSGPVRGVEEGPVAAFRGVPYAASPVGELRFAAPRPHPGWSGVRDAARPGPAVPQEHSRLEAVMGARPPDWDEDGCLNLNVWTPLTALAGTGAGAGAAEPRPVLVWFHGGGWSSGSGGWDWYDGGRLAALGGIVVVTANYRIGPLGYLHLPSIGADNLGPQDQGAVLRWVRDNIAAFGGDPGLVTVGGQSAGAYSSLHLAIDPGTSGLVRRMIVQSGPLGLAPQDPADADGSAAAYLRVLGVDRADDPGRALRALSIEELLDAYQRLAAVLDRPPGDIAPPMWPVLGHPGTPRTWQQAVADGALDGKDVLIGTVADEMTAFLAFDPRMRDLTRDGALGLLVGLTGRLGPDAPAAYERYEAERPGAAPARVYTDLATDRVFRDGGTRIAAHRAAQGAASYLYRFTRRPDPDEHGLRATHCCELPFLFGTFETYPDAPMLGPVDDRDRTLGRAFGGALAAFVATGSPNGDGLAQWRPYGPGPDTNVMCFGLP</sequence>
<accession>A0ABP3IHD7</accession>
<protein>
    <recommendedName>
        <fullName evidence="4">Carboxylic ester hydrolase</fullName>
        <ecNumber evidence="4">3.1.1.-</ecNumber>
    </recommendedName>
</protein>
<keyword evidence="7" id="KW-1185">Reference proteome</keyword>
<dbReference type="InterPro" id="IPR000997">
    <property type="entry name" value="Cholinesterase"/>
</dbReference>
<proteinExistence type="inferred from homology"/>
<organism evidence="6 7">
    <name type="scientific">Streptomyces luteireticuli</name>
    <dbReference type="NCBI Taxonomy" id="173858"/>
    <lineage>
        <taxon>Bacteria</taxon>
        <taxon>Bacillati</taxon>
        <taxon>Actinomycetota</taxon>
        <taxon>Actinomycetes</taxon>
        <taxon>Kitasatosporales</taxon>
        <taxon>Streptomycetaceae</taxon>
        <taxon>Streptomyces</taxon>
    </lineage>
</organism>
<gene>
    <name evidence="6" type="ORF">GCM10010357_26030</name>
</gene>
<dbReference type="PRINTS" id="PR00878">
    <property type="entry name" value="CHOLNESTRASE"/>
</dbReference>
<evidence type="ECO:0000256" key="3">
    <source>
        <dbReference type="ARBA" id="ARBA00023157"/>
    </source>
</evidence>
<dbReference type="InterPro" id="IPR019826">
    <property type="entry name" value="Carboxylesterase_B_AS"/>
</dbReference>
<dbReference type="PANTHER" id="PTHR43918">
    <property type="entry name" value="ACETYLCHOLINESTERASE"/>
    <property type="match status" value="1"/>
</dbReference>
<dbReference type="Pfam" id="PF00135">
    <property type="entry name" value="COesterase"/>
    <property type="match status" value="1"/>
</dbReference>
<evidence type="ECO:0000313" key="7">
    <source>
        <dbReference type="Proteomes" id="UP001500879"/>
    </source>
</evidence>
<dbReference type="InterPro" id="IPR002018">
    <property type="entry name" value="CarbesteraseB"/>
</dbReference>
<dbReference type="Gene3D" id="3.40.50.1820">
    <property type="entry name" value="alpha/beta hydrolase"/>
    <property type="match status" value="1"/>
</dbReference>
<evidence type="ECO:0000256" key="4">
    <source>
        <dbReference type="RuleBase" id="RU361235"/>
    </source>
</evidence>
<evidence type="ECO:0000256" key="1">
    <source>
        <dbReference type="ARBA" id="ARBA00005964"/>
    </source>
</evidence>
<evidence type="ECO:0000313" key="6">
    <source>
        <dbReference type="EMBL" id="GAA0403812.1"/>
    </source>
</evidence>
<dbReference type="PANTHER" id="PTHR43918:SF4">
    <property type="entry name" value="CARBOXYLIC ESTER HYDROLASE"/>
    <property type="match status" value="1"/>
</dbReference>
<dbReference type="InterPro" id="IPR029058">
    <property type="entry name" value="AB_hydrolase_fold"/>
</dbReference>
<dbReference type="SUPFAM" id="SSF53474">
    <property type="entry name" value="alpha/beta-Hydrolases"/>
    <property type="match status" value="1"/>
</dbReference>
<comment type="similarity">
    <text evidence="1 4">Belongs to the type-B carboxylesterase/lipase family.</text>
</comment>
<keyword evidence="3" id="KW-1015">Disulfide bond</keyword>
<feature type="domain" description="Carboxylesterase type B" evidence="5">
    <location>
        <begin position="2"/>
        <end position="485"/>
    </location>
</feature>